<proteinExistence type="predicted"/>
<sequence length="411" mass="48181">MQKLIKANLYRSELISVSGKLVERYNKCLVKLGFSETKLKSFQIDGIGWSPQVAEEKGAIDYLNNGEANPHGIIISPLQQGKPVYLPFHTFDKELMKFVFKVHGKKIKDITRDSAICLDFDQGIDAFYEPLDVLKYKTINIHFHLIDDLLNVQKEQRKLVETFNRDQNFIDENLQAALLQSAKAHGDLRERDLDLHELQYSTSSFYTRAFGGIYVLRDFITPIIVFEDETWHKEAIKDTTYDVIIFHINQPQLIDQLRDHVIIECDLGDVVKTKRYDRIKKFEMATYLKTTQHPVKDILNDPILYKSYLNKLDIEARKNVMSVERYLEKLETSNQYKISDIVDLKLYQALHQPHSSLDVKHQDLIWMLLVNVSPKDVLFTYWFDKEAFYKSFETWDESLKDWAIETISNNI</sequence>
<dbReference type="EMBL" id="JBHMFA010000005">
    <property type="protein sequence ID" value="MFB9104489.1"/>
    <property type="molecule type" value="Genomic_DNA"/>
</dbReference>
<protein>
    <submittedName>
        <fullName evidence="1">DUF6638 family protein</fullName>
    </submittedName>
</protein>
<accession>A0ABV5GXV7</accession>
<dbReference type="InterPro" id="IPR046578">
    <property type="entry name" value="DUF6638"/>
</dbReference>
<dbReference type="RefSeq" id="WP_290274043.1">
    <property type="nucleotide sequence ID" value="NZ_JAUFQP010000013.1"/>
</dbReference>
<evidence type="ECO:0000313" key="1">
    <source>
        <dbReference type="EMBL" id="MFB9104489.1"/>
    </source>
</evidence>
<comment type="caution">
    <text evidence="1">The sequence shown here is derived from an EMBL/GenBank/DDBJ whole genome shotgun (WGS) entry which is preliminary data.</text>
</comment>
<gene>
    <name evidence="1" type="ORF">ACFFU1_06255</name>
</gene>
<dbReference type="Proteomes" id="UP001589590">
    <property type="component" value="Unassembled WGS sequence"/>
</dbReference>
<organism evidence="1 2">
    <name type="scientific">Algibacter miyuki</name>
    <dbReference type="NCBI Taxonomy" id="1306933"/>
    <lineage>
        <taxon>Bacteria</taxon>
        <taxon>Pseudomonadati</taxon>
        <taxon>Bacteroidota</taxon>
        <taxon>Flavobacteriia</taxon>
        <taxon>Flavobacteriales</taxon>
        <taxon>Flavobacteriaceae</taxon>
        <taxon>Algibacter</taxon>
    </lineage>
</organism>
<dbReference type="Pfam" id="PF20343">
    <property type="entry name" value="DUF6638"/>
    <property type="match status" value="1"/>
</dbReference>
<name>A0ABV5GXV7_9FLAO</name>
<reference evidence="1 2" key="1">
    <citation type="submission" date="2024-09" db="EMBL/GenBank/DDBJ databases">
        <authorList>
            <person name="Sun Q."/>
            <person name="Mori K."/>
        </authorList>
    </citation>
    <scope>NUCLEOTIDE SEQUENCE [LARGE SCALE GENOMIC DNA]</scope>
    <source>
        <strain evidence="1 2">CECT 8300</strain>
    </source>
</reference>
<evidence type="ECO:0000313" key="2">
    <source>
        <dbReference type="Proteomes" id="UP001589590"/>
    </source>
</evidence>
<keyword evidence="2" id="KW-1185">Reference proteome</keyword>